<dbReference type="PANTHER" id="PTHR10458">
    <property type="entry name" value="PEPTIDE DEFORMYLASE"/>
    <property type="match status" value="1"/>
</dbReference>
<keyword evidence="4" id="KW-0408">Iron</keyword>
<dbReference type="Gene3D" id="3.90.45.10">
    <property type="entry name" value="Peptide deformylase"/>
    <property type="match status" value="1"/>
</dbReference>
<keyword evidence="3 4" id="KW-0378">Hydrolase</keyword>
<evidence type="ECO:0000256" key="1">
    <source>
        <dbReference type="ARBA" id="ARBA00010759"/>
    </source>
</evidence>
<dbReference type="NCBIfam" id="NF001159">
    <property type="entry name" value="PRK00150.1-3"/>
    <property type="match status" value="1"/>
</dbReference>
<dbReference type="Pfam" id="PF01327">
    <property type="entry name" value="Pep_deformylase"/>
    <property type="match status" value="1"/>
</dbReference>
<dbReference type="GO" id="GO:0046872">
    <property type="term" value="F:metal ion binding"/>
    <property type="evidence" value="ECO:0007669"/>
    <property type="project" value="UniProtKB-KW"/>
</dbReference>
<keyword evidence="6" id="KW-1185">Reference proteome</keyword>
<evidence type="ECO:0000256" key="3">
    <source>
        <dbReference type="ARBA" id="ARBA00022801"/>
    </source>
</evidence>
<protein>
    <recommendedName>
        <fullName evidence="4">Peptide deformylase</fullName>
        <shortName evidence="4">PDF</shortName>
        <ecNumber evidence="4">3.5.1.88</ecNumber>
    </recommendedName>
    <alternativeName>
        <fullName evidence="4">Polypeptide deformylase</fullName>
    </alternativeName>
</protein>
<dbReference type="OrthoDB" id="5493262at2"/>
<evidence type="ECO:0000313" key="5">
    <source>
        <dbReference type="EMBL" id="RRJ92638.1"/>
    </source>
</evidence>
<dbReference type="InterPro" id="IPR036821">
    <property type="entry name" value="Peptide_deformylase_sf"/>
</dbReference>
<keyword evidence="2 4" id="KW-0479">Metal-binding</keyword>
<dbReference type="PRINTS" id="PR01576">
    <property type="entry name" value="PDEFORMYLASE"/>
</dbReference>
<comment type="catalytic activity">
    <reaction evidence="4">
        <text>N-terminal N-formyl-L-methionyl-[peptide] + H2O = N-terminal L-methionyl-[peptide] + formate</text>
        <dbReference type="Rhea" id="RHEA:24420"/>
        <dbReference type="Rhea" id="RHEA-COMP:10639"/>
        <dbReference type="Rhea" id="RHEA-COMP:10640"/>
        <dbReference type="ChEBI" id="CHEBI:15377"/>
        <dbReference type="ChEBI" id="CHEBI:15740"/>
        <dbReference type="ChEBI" id="CHEBI:49298"/>
        <dbReference type="ChEBI" id="CHEBI:64731"/>
        <dbReference type="EC" id="3.5.1.88"/>
    </reaction>
</comment>
<sequence length="197" mass="22695">MIKDDNQFTTEELELINAFDADVPFRVLQTTNSEDLKILKTQSTEINSINLDLAHLIQRMHETVTNENSKGVGIAAPQVGINRQVILVQRVDKEDRPFEFYINPKIIWQSEILREGDEGCLSIPDVYKSVKRSLVITIEFQNLENEIFSETLEGFVAVIFQHEIDHLNGILFTDLIESQFQSQFIEASTKVNLYYEN</sequence>
<evidence type="ECO:0000256" key="2">
    <source>
        <dbReference type="ARBA" id="ARBA00022723"/>
    </source>
</evidence>
<dbReference type="NCBIfam" id="TIGR00079">
    <property type="entry name" value="pept_deformyl"/>
    <property type="match status" value="1"/>
</dbReference>
<feature type="binding site" evidence="4">
    <location>
        <position position="166"/>
    </location>
    <ligand>
        <name>Fe cation</name>
        <dbReference type="ChEBI" id="CHEBI:24875"/>
    </ligand>
</feature>
<evidence type="ECO:0000313" key="6">
    <source>
        <dbReference type="Proteomes" id="UP000275719"/>
    </source>
</evidence>
<feature type="binding site" evidence="4">
    <location>
        <position position="162"/>
    </location>
    <ligand>
        <name>Fe cation</name>
        <dbReference type="ChEBI" id="CHEBI:24875"/>
    </ligand>
</feature>
<keyword evidence="4" id="KW-0648">Protein biosynthesis</keyword>
<dbReference type="GO" id="GO:0042586">
    <property type="term" value="F:peptide deformylase activity"/>
    <property type="evidence" value="ECO:0007669"/>
    <property type="project" value="UniProtKB-UniRule"/>
</dbReference>
<accession>A0A3P3WE04</accession>
<comment type="cofactor">
    <cofactor evidence="4">
        <name>Fe(2+)</name>
        <dbReference type="ChEBI" id="CHEBI:29033"/>
    </cofactor>
    <text evidence="4">Binds 1 Fe(2+) ion.</text>
</comment>
<gene>
    <name evidence="4 5" type="primary">def</name>
    <name evidence="5" type="ORF">EG240_02290</name>
</gene>
<dbReference type="HAMAP" id="MF_00163">
    <property type="entry name" value="Pep_deformylase"/>
    <property type="match status" value="1"/>
</dbReference>
<organism evidence="5 6">
    <name type="scientific">Paenimyroides tangerinum</name>
    <dbReference type="NCBI Taxonomy" id="2488728"/>
    <lineage>
        <taxon>Bacteria</taxon>
        <taxon>Pseudomonadati</taxon>
        <taxon>Bacteroidota</taxon>
        <taxon>Flavobacteriia</taxon>
        <taxon>Flavobacteriales</taxon>
        <taxon>Flavobacteriaceae</taxon>
        <taxon>Paenimyroides</taxon>
    </lineage>
</organism>
<comment type="caution">
    <text evidence="5">The sequence shown here is derived from an EMBL/GenBank/DDBJ whole genome shotgun (WGS) entry which is preliminary data.</text>
</comment>
<dbReference type="EC" id="3.5.1.88" evidence="4"/>
<comment type="similarity">
    <text evidence="1 4">Belongs to the polypeptide deformylase family.</text>
</comment>
<dbReference type="InterPro" id="IPR023635">
    <property type="entry name" value="Peptide_deformylase"/>
</dbReference>
<name>A0A3P3WE04_9FLAO</name>
<dbReference type="CDD" id="cd00487">
    <property type="entry name" value="Pep_deformylase"/>
    <property type="match status" value="1"/>
</dbReference>
<dbReference type="RefSeq" id="WP_125017001.1">
    <property type="nucleotide sequence ID" value="NZ_RQVQ01000004.1"/>
</dbReference>
<dbReference type="EMBL" id="RQVQ01000004">
    <property type="protein sequence ID" value="RRJ92638.1"/>
    <property type="molecule type" value="Genomic_DNA"/>
</dbReference>
<evidence type="ECO:0000256" key="4">
    <source>
        <dbReference type="HAMAP-Rule" id="MF_00163"/>
    </source>
</evidence>
<feature type="binding site" evidence="4">
    <location>
        <position position="120"/>
    </location>
    <ligand>
        <name>Fe cation</name>
        <dbReference type="ChEBI" id="CHEBI:24875"/>
    </ligand>
</feature>
<dbReference type="PIRSF" id="PIRSF004749">
    <property type="entry name" value="Pep_def"/>
    <property type="match status" value="1"/>
</dbReference>
<reference evidence="5 6" key="1">
    <citation type="submission" date="2018-11" db="EMBL/GenBank/DDBJ databases">
        <title>Flavobacterium sp. nov., YIM 102701-2 draft genome.</title>
        <authorList>
            <person name="Li G."/>
            <person name="Jiang Y."/>
        </authorList>
    </citation>
    <scope>NUCLEOTIDE SEQUENCE [LARGE SCALE GENOMIC DNA]</scope>
    <source>
        <strain evidence="5 6">YIM 102701-2</strain>
    </source>
</reference>
<comment type="function">
    <text evidence="4">Removes the formyl group from the N-terminal Met of newly synthesized proteins. Requires at least a dipeptide for an efficient rate of reaction. N-terminal L-methionine is a prerequisite for activity but the enzyme has broad specificity at other positions.</text>
</comment>
<feature type="active site" evidence="4">
    <location>
        <position position="163"/>
    </location>
</feature>
<dbReference type="Proteomes" id="UP000275719">
    <property type="component" value="Unassembled WGS sequence"/>
</dbReference>
<dbReference type="SUPFAM" id="SSF56420">
    <property type="entry name" value="Peptide deformylase"/>
    <property type="match status" value="1"/>
</dbReference>
<dbReference type="AlphaFoldDB" id="A0A3P3WE04"/>
<dbReference type="PANTHER" id="PTHR10458:SF22">
    <property type="entry name" value="PEPTIDE DEFORMYLASE"/>
    <property type="match status" value="1"/>
</dbReference>
<dbReference type="GO" id="GO:0006412">
    <property type="term" value="P:translation"/>
    <property type="evidence" value="ECO:0007669"/>
    <property type="project" value="UniProtKB-UniRule"/>
</dbReference>
<proteinExistence type="inferred from homology"/>